<keyword evidence="1" id="KW-0812">Transmembrane</keyword>
<proteinExistence type="predicted"/>
<evidence type="ECO:0008006" key="4">
    <source>
        <dbReference type="Google" id="ProtNLM"/>
    </source>
</evidence>
<keyword evidence="1" id="KW-0472">Membrane</keyword>
<dbReference type="RefSeq" id="WP_160802231.1">
    <property type="nucleotide sequence ID" value="NZ_WUUL01000010.1"/>
</dbReference>
<feature type="transmembrane region" description="Helical" evidence="1">
    <location>
        <begin position="54"/>
        <end position="85"/>
    </location>
</feature>
<dbReference type="Proteomes" id="UP000430692">
    <property type="component" value="Unassembled WGS sequence"/>
</dbReference>
<name>A0A6I4VYN5_9BACL</name>
<dbReference type="AlphaFoldDB" id="A0A6I4VYN5"/>
<keyword evidence="3" id="KW-1185">Reference proteome</keyword>
<accession>A0A6I4VYN5</accession>
<protein>
    <recommendedName>
        <fullName evidence="4">Lia operon protein LiaI</fullName>
    </recommendedName>
</protein>
<sequence>MKKFAGISLLVIGAFVLLGHFGPIFLLALLGGLAFIGAKKLKHATTKKEKNIAYLYLGLAAVVCLFNVPFLFAILVGGALIYFGYQILQPQSTSFAGTSKPKRTFDNSFDADWQAFVDKKKNN</sequence>
<feature type="transmembrane region" description="Helical" evidence="1">
    <location>
        <begin position="6"/>
        <end position="33"/>
    </location>
</feature>
<dbReference type="EMBL" id="WUUL01000010">
    <property type="protein sequence ID" value="MXQ54876.1"/>
    <property type="molecule type" value="Genomic_DNA"/>
</dbReference>
<evidence type="ECO:0000313" key="3">
    <source>
        <dbReference type="Proteomes" id="UP000430692"/>
    </source>
</evidence>
<gene>
    <name evidence="2" type="ORF">GSM42_14355</name>
</gene>
<keyword evidence="1" id="KW-1133">Transmembrane helix</keyword>
<evidence type="ECO:0000313" key="2">
    <source>
        <dbReference type="EMBL" id="MXQ54876.1"/>
    </source>
</evidence>
<organism evidence="2 3">
    <name type="scientific">Shimazuella alba</name>
    <dbReference type="NCBI Taxonomy" id="2690964"/>
    <lineage>
        <taxon>Bacteria</taxon>
        <taxon>Bacillati</taxon>
        <taxon>Bacillota</taxon>
        <taxon>Bacilli</taxon>
        <taxon>Bacillales</taxon>
        <taxon>Thermoactinomycetaceae</taxon>
        <taxon>Shimazuella</taxon>
    </lineage>
</organism>
<reference evidence="2 3" key="1">
    <citation type="submission" date="2019-12" db="EMBL/GenBank/DDBJ databases">
        <title>Whole-genome analyses of novel actinobacteria.</title>
        <authorList>
            <person name="Sahin N."/>
            <person name="Saygin H."/>
        </authorList>
    </citation>
    <scope>NUCLEOTIDE SEQUENCE [LARGE SCALE GENOMIC DNA]</scope>
    <source>
        <strain evidence="2 3">KC615</strain>
    </source>
</reference>
<comment type="caution">
    <text evidence="2">The sequence shown here is derived from an EMBL/GenBank/DDBJ whole genome shotgun (WGS) entry which is preliminary data.</text>
</comment>
<evidence type="ECO:0000256" key="1">
    <source>
        <dbReference type="SAM" id="Phobius"/>
    </source>
</evidence>